<dbReference type="Pfam" id="PF02730">
    <property type="entry name" value="AFOR_N"/>
    <property type="match status" value="1"/>
</dbReference>
<evidence type="ECO:0000256" key="8">
    <source>
        <dbReference type="ARBA" id="ARBA00049934"/>
    </source>
</evidence>
<keyword evidence="5" id="KW-0560">Oxidoreductase</keyword>
<dbReference type="Gene3D" id="1.10.599.10">
    <property type="entry name" value="Aldehyde Ferredoxin Oxidoreductase Protein, subunit A, domain 3"/>
    <property type="match status" value="1"/>
</dbReference>
<dbReference type="InterPro" id="IPR013983">
    <property type="entry name" value="Ald_Fedxn_OxRdtase_N"/>
</dbReference>
<comment type="similarity">
    <text evidence="2">Belongs to the AOR/FOR family.</text>
</comment>
<dbReference type="InterPro" id="IPR001203">
    <property type="entry name" value="OxRdtase_Ald_Fedxn_C"/>
</dbReference>
<evidence type="ECO:0000256" key="3">
    <source>
        <dbReference type="ARBA" id="ARBA00022485"/>
    </source>
</evidence>
<sequence>MALDRKIATIDLTTGRIDIEPIPIEWRKQFIGGRGLDAFLLYRNTPKGCDPLGPDNAAIISAGLLVGTMASASARTHVMAKSPLTGLTGSANMGGFFGPEMRWAGFDHLVIKGKAEKPVYLYINNGRIEIRDASRIWGLGVYDTQDRIRKELGDEETQILCIGPAGENLVRFACVMTGRKNAAGRTGMGAVLGSKNLKAIACRGTMDLAIKHPVEALEYNKEIIDQVISTKVSQIMQRWGTGFIFGVTNTTGLVRTRNFQYNQLPDSEDIEAENLDKYSIGVDGCFGCQVHCRHRYIIQEGPYAGTYAQGPEYTSQGAFGTEVGCRSMNTILTANHLVNDFGMDTLETGSMIAWAMECYEKGLLTDADTDGLPLEWGKDDVVLEMIRRIAFREGLGDVLAEGPRGAANRIGPESWKYLIHVKGMSNLHSDERATPSLALNIAVSSRGADHLRGRPAIDLYNLPMKVLDKVYRNPDGYDGPLTNNYSEYEGKARMVMWQELNYMAVDCLGVCKYHTVFLSPNHPTFGEFSKLIQLNTGLEMSPKEIWDVANRCYTIERLFNLREGMTRADDWLPDRYFDEPTKLGLPVARGKCIDREKFKAMIDEYYRLHEWDENGVPTPELLERLGIADLIADKA</sequence>
<keyword evidence="4" id="KW-0479">Metal-binding</keyword>
<dbReference type="PANTHER" id="PTHR30038">
    <property type="entry name" value="ALDEHYDE FERREDOXIN OXIDOREDUCTASE"/>
    <property type="match status" value="1"/>
</dbReference>
<proteinExistence type="inferred from homology"/>
<organism evidence="10">
    <name type="scientific">Desulfatirhabdium butyrativorans</name>
    <dbReference type="NCBI Taxonomy" id="340467"/>
    <lineage>
        <taxon>Bacteria</taxon>
        <taxon>Pseudomonadati</taxon>
        <taxon>Thermodesulfobacteriota</taxon>
        <taxon>Desulfobacteria</taxon>
        <taxon>Desulfobacterales</taxon>
        <taxon>Desulfatirhabdiaceae</taxon>
        <taxon>Desulfatirhabdium</taxon>
    </lineage>
</organism>
<comment type="cofactor">
    <cofactor evidence="8">
        <name>tungstopterin</name>
        <dbReference type="ChEBI" id="CHEBI:30402"/>
    </cofactor>
</comment>
<dbReference type="GO" id="GO:0051539">
    <property type="term" value="F:4 iron, 4 sulfur cluster binding"/>
    <property type="evidence" value="ECO:0007669"/>
    <property type="project" value="UniProtKB-KW"/>
</dbReference>
<dbReference type="GO" id="GO:0046872">
    <property type="term" value="F:metal ion binding"/>
    <property type="evidence" value="ECO:0007669"/>
    <property type="project" value="UniProtKB-KW"/>
</dbReference>
<protein>
    <submittedName>
        <fullName evidence="10">Aldehyde ferredoxin oxidoreductase</fullName>
    </submittedName>
</protein>
<dbReference type="PANTHER" id="PTHR30038:SF0">
    <property type="entry name" value="TUNGSTEN-CONTAINING ALDEHYDE FERREDOXIN OXIDOREDUCTASE"/>
    <property type="match status" value="1"/>
</dbReference>
<evidence type="ECO:0000256" key="7">
    <source>
        <dbReference type="ARBA" id="ARBA00023014"/>
    </source>
</evidence>
<dbReference type="SUPFAM" id="SSF48310">
    <property type="entry name" value="Aldehyde ferredoxin oxidoreductase, C-terminal domains"/>
    <property type="match status" value="1"/>
</dbReference>
<accession>A0A7C4MQD8</accession>
<reference evidence="10" key="1">
    <citation type="journal article" date="2020" name="mSystems">
        <title>Genome- and Community-Level Interaction Insights into Carbon Utilization and Element Cycling Functions of Hydrothermarchaeota in Hydrothermal Sediment.</title>
        <authorList>
            <person name="Zhou Z."/>
            <person name="Liu Y."/>
            <person name="Xu W."/>
            <person name="Pan J."/>
            <person name="Luo Z.H."/>
            <person name="Li M."/>
        </authorList>
    </citation>
    <scope>NUCLEOTIDE SEQUENCE [LARGE SCALE GENOMIC DNA]</scope>
    <source>
        <strain evidence="10">SpSt-477</strain>
    </source>
</reference>
<dbReference type="SMART" id="SM00790">
    <property type="entry name" value="AFOR_N"/>
    <property type="match status" value="1"/>
</dbReference>
<evidence type="ECO:0000313" key="10">
    <source>
        <dbReference type="EMBL" id="HGU32984.1"/>
    </source>
</evidence>
<dbReference type="InterPro" id="IPR036021">
    <property type="entry name" value="Tungsten_al_ferr_oxy-like_C"/>
</dbReference>
<dbReference type="AlphaFoldDB" id="A0A7C4MQD8"/>
<keyword evidence="3" id="KW-0004">4Fe-4S</keyword>
<feature type="domain" description="Aldehyde ferredoxin oxidoreductase N-terminal" evidence="9">
    <location>
        <begin position="3"/>
        <end position="206"/>
    </location>
</feature>
<comment type="cofactor">
    <cofactor evidence="1">
        <name>[4Fe-4S] cluster</name>
        <dbReference type="ChEBI" id="CHEBI:49883"/>
    </cofactor>
</comment>
<evidence type="ECO:0000256" key="2">
    <source>
        <dbReference type="ARBA" id="ARBA00011032"/>
    </source>
</evidence>
<evidence type="ECO:0000256" key="5">
    <source>
        <dbReference type="ARBA" id="ARBA00023002"/>
    </source>
</evidence>
<dbReference type="GO" id="GO:0009055">
    <property type="term" value="F:electron transfer activity"/>
    <property type="evidence" value="ECO:0007669"/>
    <property type="project" value="InterPro"/>
</dbReference>
<evidence type="ECO:0000256" key="4">
    <source>
        <dbReference type="ARBA" id="ARBA00022723"/>
    </source>
</evidence>
<evidence type="ECO:0000256" key="1">
    <source>
        <dbReference type="ARBA" id="ARBA00001966"/>
    </source>
</evidence>
<dbReference type="Gene3D" id="3.60.9.10">
    <property type="entry name" value="Aldehyde ferredoxin oxidoreductase, N-terminal domain"/>
    <property type="match status" value="1"/>
</dbReference>
<gene>
    <name evidence="10" type="ORF">ENS29_09025</name>
</gene>
<evidence type="ECO:0000259" key="9">
    <source>
        <dbReference type="SMART" id="SM00790"/>
    </source>
</evidence>
<evidence type="ECO:0000256" key="6">
    <source>
        <dbReference type="ARBA" id="ARBA00023004"/>
    </source>
</evidence>
<name>A0A7C4MQD8_9BACT</name>
<dbReference type="Pfam" id="PF01314">
    <property type="entry name" value="AFOR_C"/>
    <property type="match status" value="1"/>
</dbReference>
<dbReference type="InterPro" id="IPR013985">
    <property type="entry name" value="Ald_Fedxn_OxRdtase_dom3"/>
</dbReference>
<dbReference type="InterPro" id="IPR051919">
    <property type="entry name" value="W-dependent_AOR"/>
</dbReference>
<keyword evidence="7" id="KW-0411">Iron-sulfur</keyword>
<comment type="caution">
    <text evidence="10">The sequence shown here is derived from an EMBL/GenBank/DDBJ whole genome shotgun (WGS) entry which is preliminary data.</text>
</comment>
<keyword evidence="6" id="KW-0408">Iron</keyword>
<dbReference type="Gene3D" id="1.10.569.10">
    <property type="entry name" value="Aldehyde Ferredoxin Oxidoreductase Protein, subunit A, domain 2"/>
    <property type="match status" value="1"/>
</dbReference>
<dbReference type="SUPFAM" id="SSF56228">
    <property type="entry name" value="Aldehyde ferredoxin oxidoreductase, N-terminal domain"/>
    <property type="match status" value="1"/>
</dbReference>
<dbReference type="InterPro" id="IPR036503">
    <property type="entry name" value="Ald_Fedxn_OxRdtase_N_sf"/>
</dbReference>
<dbReference type="InterPro" id="IPR013984">
    <property type="entry name" value="Ald_Fedxn_OxRdtase_dom2"/>
</dbReference>
<dbReference type="GO" id="GO:0016625">
    <property type="term" value="F:oxidoreductase activity, acting on the aldehyde or oxo group of donors, iron-sulfur protein as acceptor"/>
    <property type="evidence" value="ECO:0007669"/>
    <property type="project" value="InterPro"/>
</dbReference>
<dbReference type="EMBL" id="DSUH01000212">
    <property type="protein sequence ID" value="HGU32984.1"/>
    <property type="molecule type" value="Genomic_DNA"/>
</dbReference>